<protein>
    <submittedName>
        <fullName evidence="1">Uncharacterized protein</fullName>
    </submittedName>
</protein>
<comment type="caution">
    <text evidence="1">The sequence shown here is derived from an EMBL/GenBank/DDBJ whole genome shotgun (WGS) entry which is preliminary data.</text>
</comment>
<accession>A0ABT5AHC2</accession>
<organism evidence="1 2">
    <name type="scientific">Dolichospermum planctonicum CS-1226</name>
    <dbReference type="NCBI Taxonomy" id="3021751"/>
    <lineage>
        <taxon>Bacteria</taxon>
        <taxon>Bacillati</taxon>
        <taxon>Cyanobacteriota</taxon>
        <taxon>Cyanophyceae</taxon>
        <taxon>Nostocales</taxon>
        <taxon>Aphanizomenonaceae</taxon>
        <taxon>Dolichospermum</taxon>
        <taxon>Dolichospermum planctonicum</taxon>
    </lineage>
</organism>
<reference evidence="1 2" key="1">
    <citation type="submission" date="2023-01" db="EMBL/GenBank/DDBJ databases">
        <title>Genomes from the Australian National Cyanobacteria Reference Collection.</title>
        <authorList>
            <person name="Willis A."/>
            <person name="Lee E.M.F."/>
        </authorList>
    </citation>
    <scope>NUCLEOTIDE SEQUENCE [LARGE SCALE GENOMIC DNA]</scope>
    <source>
        <strain evidence="1 2">CS-1226</strain>
    </source>
</reference>
<dbReference type="EMBL" id="JAQMUC010000069">
    <property type="protein sequence ID" value="MDB9536682.1"/>
    <property type="molecule type" value="Genomic_DNA"/>
</dbReference>
<keyword evidence="2" id="KW-1185">Reference proteome</keyword>
<sequence length="56" mass="6569">MTTSNSKNFQKEFGYRLGQIRQNMGLVVVTLYFLPEILTKQLKKPKMMDINVFQLS</sequence>
<gene>
    <name evidence="1" type="ORF">PN451_12735</name>
</gene>
<dbReference type="RefSeq" id="WP_271796449.1">
    <property type="nucleotide sequence ID" value="NZ_JAQMUC010000069.1"/>
</dbReference>
<name>A0ABT5AHC2_9CYAN</name>
<proteinExistence type="predicted"/>
<dbReference type="Proteomes" id="UP001211249">
    <property type="component" value="Unassembled WGS sequence"/>
</dbReference>
<evidence type="ECO:0000313" key="2">
    <source>
        <dbReference type="Proteomes" id="UP001211249"/>
    </source>
</evidence>
<evidence type="ECO:0000313" key="1">
    <source>
        <dbReference type="EMBL" id="MDB9536682.1"/>
    </source>
</evidence>